<protein>
    <submittedName>
        <fullName evidence="10">Transmembrane ATP-binding protein ABC transporter cydD</fullName>
    </submittedName>
</protein>
<dbReference type="STRING" id="228230.RMCC_0334"/>
<keyword evidence="6 7" id="KW-0472">Membrane</keyword>
<evidence type="ECO:0000259" key="8">
    <source>
        <dbReference type="PROSITE" id="PS50893"/>
    </source>
</evidence>
<organism evidence="10 11">
    <name type="scientific">Mycolicibacterium canariasense</name>
    <name type="common">Mycobacterium canariasense</name>
    <dbReference type="NCBI Taxonomy" id="228230"/>
    <lineage>
        <taxon>Bacteria</taxon>
        <taxon>Bacillati</taxon>
        <taxon>Actinomycetota</taxon>
        <taxon>Actinomycetes</taxon>
        <taxon>Mycobacteriales</taxon>
        <taxon>Mycobacteriaceae</taxon>
        <taxon>Mycolicibacterium</taxon>
    </lineage>
</organism>
<evidence type="ECO:0000256" key="6">
    <source>
        <dbReference type="ARBA" id="ARBA00023136"/>
    </source>
</evidence>
<dbReference type="InterPro" id="IPR014216">
    <property type="entry name" value="ABC_transptr_CydD"/>
</dbReference>
<dbReference type="InterPro" id="IPR036640">
    <property type="entry name" value="ABC1_TM_sf"/>
</dbReference>
<evidence type="ECO:0000256" key="4">
    <source>
        <dbReference type="ARBA" id="ARBA00022840"/>
    </source>
</evidence>
<dbReference type="GO" id="GO:0042883">
    <property type="term" value="P:cysteine transport"/>
    <property type="evidence" value="ECO:0007669"/>
    <property type="project" value="InterPro"/>
</dbReference>
<feature type="transmembrane region" description="Helical" evidence="7">
    <location>
        <begin position="127"/>
        <end position="149"/>
    </location>
</feature>
<keyword evidence="4 10" id="KW-0067">ATP-binding</keyword>
<reference evidence="11" key="2">
    <citation type="submission" date="2016-02" db="EMBL/GenBank/DDBJ databases">
        <title>Draft genome sequence of five rapidly growing Mycobacterium species.</title>
        <authorList>
            <person name="Katahira K."/>
            <person name="Gotou Y."/>
            <person name="Iida K."/>
            <person name="Ogura Y."/>
            <person name="Hayashi T."/>
        </authorList>
    </citation>
    <scope>NUCLEOTIDE SEQUENCE [LARGE SCALE GENOMIC DNA]</scope>
    <source>
        <strain evidence="11">JCM15298</strain>
    </source>
</reference>
<keyword evidence="5 7" id="KW-1133">Transmembrane helix</keyword>
<dbReference type="PANTHER" id="PTHR24221:SF590">
    <property type="entry name" value="COMPONENT LINKED WITH THE ASSEMBLY OF CYTOCHROME' TRANSPORT TRANSMEMBRANE ATP-BINDING PROTEIN ABC TRANSPORTER CYDD-RELATED"/>
    <property type="match status" value="1"/>
</dbReference>
<dbReference type="PROSITE" id="PS50893">
    <property type="entry name" value="ABC_TRANSPORTER_2"/>
    <property type="match status" value="1"/>
</dbReference>
<dbReference type="InterPro" id="IPR039421">
    <property type="entry name" value="Type_1_exporter"/>
</dbReference>
<feature type="transmembrane region" description="Helical" evidence="7">
    <location>
        <begin position="55"/>
        <end position="73"/>
    </location>
</feature>
<keyword evidence="2 7" id="KW-0812">Transmembrane</keyword>
<dbReference type="Gene3D" id="3.40.50.300">
    <property type="entry name" value="P-loop containing nucleotide triphosphate hydrolases"/>
    <property type="match status" value="1"/>
</dbReference>
<dbReference type="GO" id="GO:0016887">
    <property type="term" value="F:ATP hydrolysis activity"/>
    <property type="evidence" value="ECO:0007669"/>
    <property type="project" value="InterPro"/>
</dbReference>
<evidence type="ECO:0000313" key="11">
    <source>
        <dbReference type="Proteomes" id="UP000069443"/>
    </source>
</evidence>
<proteinExistence type="predicted"/>
<feature type="domain" description="ABC transporter" evidence="8">
    <location>
        <begin position="328"/>
        <end position="540"/>
    </location>
</feature>
<dbReference type="Pfam" id="PF00005">
    <property type="entry name" value="ABC_tran"/>
    <property type="match status" value="1"/>
</dbReference>
<dbReference type="PROSITE" id="PS50929">
    <property type="entry name" value="ABC_TM1F"/>
    <property type="match status" value="1"/>
</dbReference>
<evidence type="ECO:0000256" key="5">
    <source>
        <dbReference type="ARBA" id="ARBA00022989"/>
    </source>
</evidence>
<evidence type="ECO:0000256" key="7">
    <source>
        <dbReference type="SAM" id="Phobius"/>
    </source>
</evidence>
<dbReference type="SUPFAM" id="SSF52540">
    <property type="entry name" value="P-loop containing nucleoside triphosphate hydrolases"/>
    <property type="match status" value="1"/>
</dbReference>
<comment type="caution">
    <text evidence="10">The sequence shown here is derived from an EMBL/GenBank/DDBJ whole genome shotgun (WGS) entry which is preliminary data.</text>
</comment>
<dbReference type="SMART" id="SM00382">
    <property type="entry name" value="AAA"/>
    <property type="match status" value="1"/>
</dbReference>
<evidence type="ECO:0000256" key="2">
    <source>
        <dbReference type="ARBA" id="ARBA00022692"/>
    </source>
</evidence>
<feature type="domain" description="ABC transmembrane type-1" evidence="9">
    <location>
        <begin position="14"/>
        <end position="298"/>
    </location>
</feature>
<dbReference type="PANTHER" id="PTHR24221">
    <property type="entry name" value="ATP-BINDING CASSETTE SUB-FAMILY B"/>
    <property type="match status" value="1"/>
</dbReference>
<keyword evidence="11" id="KW-1185">Reference proteome</keyword>
<sequence>MIPGLSPAMRRYLAASVACGALISAATVASAWVLAHIVAGVITDPATRSLSHWSGQLSILVALWIIRSAGSWLQARMSQRAATAVIGELSAGVLHSVTERTPQDLVAVRAESAVILTRGLDGLRPYFTGYLPAVALAGILTPLTVVVIAATDLQAALIVSVALPLVPLFMILIGRLTADRSAAALAAMTTLQSRLLDLVAGIPTLRALGRAGGPAHRIAELAAAHRRSAMATLRIAFLSAAVLELLATLGVALVAVSVGLRLVFGEMTLAAGLTALLLAPEVFWPLRRVGVQFHAAQDGKTAADAARRLRETVPARNPGARTPHGRIIVLDEVTVIGRDGPAPDRLTARAVPGEVTVLAGPNGTGKSTAFDVILGLTPATAGRVLIGDTDIADVDLRTWWAQVSWLPQRPVLLPGTVRANLELFGPLTDLEKACREAGFDEVLATLPDGLDTLLGRGGVGLSQGQRQRLGLARALGSAAPVLLLDEPTAHLDAGTERRVLAAIGARAHARATVLMIGHRAPVLAAADRVITVGGAAHVPS</sequence>
<dbReference type="InterPro" id="IPR011527">
    <property type="entry name" value="ABC1_TM_dom"/>
</dbReference>
<feature type="transmembrane region" description="Helical" evidence="7">
    <location>
        <begin position="155"/>
        <end position="173"/>
    </location>
</feature>
<dbReference type="PROSITE" id="PS00211">
    <property type="entry name" value="ABC_TRANSPORTER_1"/>
    <property type="match status" value="1"/>
</dbReference>
<dbReference type="InterPro" id="IPR027417">
    <property type="entry name" value="P-loop_NTPase"/>
</dbReference>
<dbReference type="Pfam" id="PF00664">
    <property type="entry name" value="ABC_membrane"/>
    <property type="match status" value="1"/>
</dbReference>
<dbReference type="AlphaFoldDB" id="A0A100W825"/>
<dbReference type="GO" id="GO:0140359">
    <property type="term" value="F:ABC-type transporter activity"/>
    <property type="evidence" value="ECO:0007669"/>
    <property type="project" value="InterPro"/>
</dbReference>
<evidence type="ECO:0000259" key="9">
    <source>
        <dbReference type="PROSITE" id="PS50929"/>
    </source>
</evidence>
<dbReference type="InterPro" id="IPR003439">
    <property type="entry name" value="ABC_transporter-like_ATP-bd"/>
</dbReference>
<evidence type="ECO:0000256" key="3">
    <source>
        <dbReference type="ARBA" id="ARBA00022741"/>
    </source>
</evidence>
<dbReference type="Gene3D" id="1.20.1560.10">
    <property type="entry name" value="ABC transporter type 1, transmembrane domain"/>
    <property type="match status" value="1"/>
</dbReference>
<evidence type="ECO:0000313" key="10">
    <source>
        <dbReference type="EMBL" id="GAS93368.1"/>
    </source>
</evidence>
<dbReference type="NCBIfam" id="TIGR02857">
    <property type="entry name" value="CydD"/>
    <property type="match status" value="1"/>
</dbReference>
<accession>A0A100W825</accession>
<reference evidence="11" key="1">
    <citation type="journal article" date="2016" name="Genome Announc.">
        <title>Draft Genome Sequences of Five Rapidly Growing Mycobacterium Species, M. thermoresistibile, M. fortuitum subsp. acetamidolyticum, M. canariasense, M. brisbanense, and M. novocastrense.</title>
        <authorList>
            <person name="Katahira K."/>
            <person name="Ogura Y."/>
            <person name="Gotoh Y."/>
            <person name="Hayashi T."/>
        </authorList>
    </citation>
    <scope>NUCLEOTIDE SEQUENCE [LARGE SCALE GENOMIC DNA]</scope>
    <source>
        <strain evidence="11">JCM15298</strain>
    </source>
</reference>
<comment type="subcellular location">
    <subcellularLocation>
        <location evidence="1">Cell membrane</location>
        <topology evidence="1">Multi-pass membrane protein</topology>
    </subcellularLocation>
</comment>
<dbReference type="CDD" id="cd18584">
    <property type="entry name" value="ABC_6TM_AarD_CydD"/>
    <property type="match status" value="1"/>
</dbReference>
<dbReference type="InterPro" id="IPR003593">
    <property type="entry name" value="AAA+_ATPase"/>
</dbReference>
<dbReference type="GO" id="GO:0005524">
    <property type="term" value="F:ATP binding"/>
    <property type="evidence" value="ECO:0007669"/>
    <property type="project" value="UniProtKB-KW"/>
</dbReference>
<dbReference type="InterPro" id="IPR017871">
    <property type="entry name" value="ABC_transporter-like_CS"/>
</dbReference>
<evidence type="ECO:0000256" key="1">
    <source>
        <dbReference type="ARBA" id="ARBA00004651"/>
    </source>
</evidence>
<dbReference type="SUPFAM" id="SSF90123">
    <property type="entry name" value="ABC transporter transmembrane region"/>
    <property type="match status" value="1"/>
</dbReference>
<dbReference type="Proteomes" id="UP000069443">
    <property type="component" value="Unassembled WGS sequence"/>
</dbReference>
<dbReference type="EMBL" id="BCSY01000009">
    <property type="protein sequence ID" value="GAS93368.1"/>
    <property type="molecule type" value="Genomic_DNA"/>
</dbReference>
<gene>
    <name evidence="10" type="ORF">RMCC_0334</name>
</gene>
<keyword evidence="3" id="KW-0547">Nucleotide-binding</keyword>
<name>A0A100W825_MYCCR</name>
<dbReference type="CDD" id="cd03228">
    <property type="entry name" value="ABCC_MRP_Like"/>
    <property type="match status" value="1"/>
</dbReference>
<dbReference type="GO" id="GO:0005886">
    <property type="term" value="C:plasma membrane"/>
    <property type="evidence" value="ECO:0007669"/>
    <property type="project" value="UniProtKB-SubCell"/>
</dbReference>
<feature type="transmembrane region" description="Helical" evidence="7">
    <location>
        <begin position="235"/>
        <end position="256"/>
    </location>
</feature>